<dbReference type="InterPro" id="IPR018934">
    <property type="entry name" value="RIO_dom"/>
</dbReference>
<feature type="region of interest" description="Disordered" evidence="12">
    <location>
        <begin position="19"/>
        <end position="46"/>
    </location>
</feature>
<evidence type="ECO:0000256" key="8">
    <source>
        <dbReference type="ARBA" id="ARBA00022840"/>
    </source>
</evidence>
<keyword evidence="8" id="KW-0067">ATP-binding</keyword>
<comment type="catalytic activity">
    <reaction evidence="11">
        <text>L-seryl-[protein] + ATP = O-phospho-L-seryl-[protein] + ADP + H(+)</text>
        <dbReference type="Rhea" id="RHEA:17989"/>
        <dbReference type="Rhea" id="RHEA-COMP:9863"/>
        <dbReference type="Rhea" id="RHEA-COMP:11604"/>
        <dbReference type="ChEBI" id="CHEBI:15378"/>
        <dbReference type="ChEBI" id="CHEBI:29999"/>
        <dbReference type="ChEBI" id="CHEBI:30616"/>
        <dbReference type="ChEBI" id="CHEBI:83421"/>
        <dbReference type="ChEBI" id="CHEBI:456216"/>
        <dbReference type="EC" id="2.7.11.1"/>
    </reaction>
</comment>
<evidence type="ECO:0000256" key="5">
    <source>
        <dbReference type="ARBA" id="ARBA00022723"/>
    </source>
</evidence>
<evidence type="ECO:0000256" key="9">
    <source>
        <dbReference type="ARBA" id="ARBA00022842"/>
    </source>
</evidence>
<dbReference type="Proteomes" id="UP001404956">
    <property type="component" value="Unassembled WGS sequence"/>
</dbReference>
<keyword evidence="15" id="KW-1185">Reference proteome</keyword>
<comment type="catalytic activity">
    <reaction evidence="10">
        <text>L-threonyl-[protein] + ATP = O-phospho-L-threonyl-[protein] + ADP + H(+)</text>
        <dbReference type="Rhea" id="RHEA:46608"/>
        <dbReference type="Rhea" id="RHEA-COMP:11060"/>
        <dbReference type="Rhea" id="RHEA-COMP:11605"/>
        <dbReference type="ChEBI" id="CHEBI:15378"/>
        <dbReference type="ChEBI" id="CHEBI:30013"/>
        <dbReference type="ChEBI" id="CHEBI:30616"/>
        <dbReference type="ChEBI" id="CHEBI:61977"/>
        <dbReference type="ChEBI" id="CHEBI:456216"/>
        <dbReference type="EC" id="2.7.11.1"/>
    </reaction>
</comment>
<evidence type="ECO:0000313" key="15">
    <source>
        <dbReference type="Proteomes" id="UP001404956"/>
    </source>
</evidence>
<keyword evidence="3" id="KW-0723">Serine/threonine-protein kinase</keyword>
<dbReference type="SUPFAM" id="SSF56112">
    <property type="entry name" value="Protein kinase-like (PK-like)"/>
    <property type="match status" value="1"/>
</dbReference>
<organism evidence="14 15">
    <name type="scientific">Deinococcus aluminii</name>
    <dbReference type="NCBI Taxonomy" id="1656885"/>
    <lineage>
        <taxon>Bacteria</taxon>
        <taxon>Thermotogati</taxon>
        <taxon>Deinococcota</taxon>
        <taxon>Deinococci</taxon>
        <taxon>Deinococcales</taxon>
        <taxon>Deinococcaceae</taxon>
        <taxon>Deinococcus</taxon>
    </lineage>
</organism>
<dbReference type="EC" id="2.7.11.1" evidence="2"/>
<keyword evidence="6" id="KW-0547">Nucleotide-binding</keyword>
<gene>
    <name evidence="14" type="ORF">Dalu01_03299</name>
</gene>
<dbReference type="PANTHER" id="PTHR45723">
    <property type="entry name" value="SERINE/THREONINE-PROTEIN KINASE RIO1"/>
    <property type="match status" value="1"/>
</dbReference>
<keyword evidence="5" id="KW-0479">Metal-binding</keyword>
<sequence>MSARQHDWLSAELEDAGAFPERRRKDKTKKPLGRRRLGDLTTDPATGDAEDPVIRFLLDRGHITEVVAELKSGKEATAYVARGPRGSVLLKLYRDLEARSFKRDGVYREGQVILDKRAARAMQSRSRKGLAMLQAGWVCAEYAHLWHLWRAGLNVPEPLVGPEPTEYEQTAPAVLMRLIGHEDAPAPRLSDAALTPEEARSAWQQAVQGMADLLRLGYAHGDYSTYNLLWWENRVTIIDFPQLTTRTNPNFQQLLRRDAESLATSFRKHGLQETGEQTLREVQRRAAGPGPTPRVLLP</sequence>
<evidence type="ECO:0000256" key="12">
    <source>
        <dbReference type="SAM" id="MobiDB-lite"/>
    </source>
</evidence>
<evidence type="ECO:0000313" key="14">
    <source>
        <dbReference type="EMBL" id="GAA5534883.1"/>
    </source>
</evidence>
<evidence type="ECO:0000256" key="10">
    <source>
        <dbReference type="ARBA" id="ARBA00047899"/>
    </source>
</evidence>
<comment type="caution">
    <text evidence="14">The sequence shown here is derived from an EMBL/GenBank/DDBJ whole genome shotgun (WGS) entry which is preliminary data.</text>
</comment>
<evidence type="ECO:0000256" key="11">
    <source>
        <dbReference type="ARBA" id="ARBA00048679"/>
    </source>
</evidence>
<proteinExistence type="inferred from homology"/>
<dbReference type="SMART" id="SM00090">
    <property type="entry name" value="RIO"/>
    <property type="match status" value="1"/>
</dbReference>
<feature type="domain" description="RIO kinase" evidence="13">
    <location>
        <begin position="31"/>
        <end position="284"/>
    </location>
</feature>
<evidence type="ECO:0000256" key="3">
    <source>
        <dbReference type="ARBA" id="ARBA00022527"/>
    </source>
</evidence>
<dbReference type="Gene3D" id="3.30.200.20">
    <property type="entry name" value="Phosphorylase Kinase, domain 1"/>
    <property type="match status" value="1"/>
</dbReference>
<name>A0ABP9XJ09_9DEIO</name>
<dbReference type="Gene3D" id="1.10.510.10">
    <property type="entry name" value="Transferase(Phosphotransferase) domain 1"/>
    <property type="match status" value="1"/>
</dbReference>
<evidence type="ECO:0000259" key="13">
    <source>
        <dbReference type="SMART" id="SM00090"/>
    </source>
</evidence>
<dbReference type="InterPro" id="IPR011009">
    <property type="entry name" value="Kinase-like_dom_sf"/>
</dbReference>
<dbReference type="InterPro" id="IPR000687">
    <property type="entry name" value="RIO_kinase"/>
</dbReference>
<keyword evidence="4" id="KW-0808">Transferase</keyword>
<dbReference type="InterPro" id="IPR051272">
    <property type="entry name" value="RIO-type_Ser/Thr_kinase"/>
</dbReference>
<dbReference type="EMBL" id="BAABRV010000011">
    <property type="protein sequence ID" value="GAA5534883.1"/>
    <property type="molecule type" value="Genomic_DNA"/>
</dbReference>
<keyword evidence="9" id="KW-0460">Magnesium</keyword>
<evidence type="ECO:0000256" key="2">
    <source>
        <dbReference type="ARBA" id="ARBA00012513"/>
    </source>
</evidence>
<evidence type="ECO:0000256" key="4">
    <source>
        <dbReference type="ARBA" id="ARBA00022679"/>
    </source>
</evidence>
<protein>
    <recommendedName>
        <fullName evidence="2">non-specific serine/threonine protein kinase</fullName>
        <ecNumber evidence="2">2.7.11.1</ecNumber>
    </recommendedName>
</protein>
<feature type="compositionally biased region" description="Basic residues" evidence="12">
    <location>
        <begin position="22"/>
        <end position="35"/>
    </location>
</feature>
<evidence type="ECO:0000256" key="6">
    <source>
        <dbReference type="ARBA" id="ARBA00022741"/>
    </source>
</evidence>
<keyword evidence="7" id="KW-0418">Kinase</keyword>
<reference evidence="14 15" key="1">
    <citation type="submission" date="2024-02" db="EMBL/GenBank/DDBJ databases">
        <title>Deinococcus aluminii NBRC 112889.</title>
        <authorList>
            <person name="Ichikawa N."/>
            <person name="Katano-Makiyama Y."/>
            <person name="Hidaka K."/>
        </authorList>
    </citation>
    <scope>NUCLEOTIDE SEQUENCE [LARGE SCALE GENOMIC DNA]</scope>
    <source>
        <strain evidence="14 15">NBRC 112889</strain>
    </source>
</reference>
<dbReference type="Pfam" id="PF01163">
    <property type="entry name" value="RIO1"/>
    <property type="match status" value="1"/>
</dbReference>
<accession>A0ABP9XJ09</accession>
<comment type="similarity">
    <text evidence="1">Belongs to the protein kinase superfamily. RIO-type Ser/Thr kinase family.</text>
</comment>
<evidence type="ECO:0000256" key="7">
    <source>
        <dbReference type="ARBA" id="ARBA00022777"/>
    </source>
</evidence>
<evidence type="ECO:0000256" key="1">
    <source>
        <dbReference type="ARBA" id="ARBA00009196"/>
    </source>
</evidence>
<dbReference type="RefSeq" id="WP_345457176.1">
    <property type="nucleotide sequence ID" value="NZ_BAABRV010000011.1"/>
</dbReference>